<dbReference type="InterPro" id="IPR050638">
    <property type="entry name" value="AA-Vitamin_Transporters"/>
</dbReference>
<dbReference type="PANTHER" id="PTHR32322">
    <property type="entry name" value="INNER MEMBRANE TRANSPORTER"/>
    <property type="match status" value="1"/>
</dbReference>
<keyword evidence="3 6" id="KW-0812">Transmembrane</keyword>
<feature type="transmembrane region" description="Helical" evidence="6">
    <location>
        <begin position="165"/>
        <end position="187"/>
    </location>
</feature>
<feature type="transmembrane region" description="Helical" evidence="6">
    <location>
        <begin position="254"/>
        <end position="275"/>
    </location>
</feature>
<dbReference type="AlphaFoldDB" id="A0A2N7VEY5"/>
<dbReference type="Gene3D" id="1.10.3730.20">
    <property type="match status" value="1"/>
</dbReference>
<dbReference type="Proteomes" id="UP000235616">
    <property type="component" value="Unassembled WGS sequence"/>
</dbReference>
<dbReference type="Pfam" id="PF00892">
    <property type="entry name" value="EamA"/>
    <property type="match status" value="2"/>
</dbReference>
<evidence type="ECO:0000256" key="2">
    <source>
        <dbReference type="ARBA" id="ARBA00007362"/>
    </source>
</evidence>
<dbReference type="GO" id="GO:0016020">
    <property type="term" value="C:membrane"/>
    <property type="evidence" value="ECO:0007669"/>
    <property type="project" value="UniProtKB-SubCell"/>
</dbReference>
<name>A0A2N7VEY5_9BURK</name>
<evidence type="ECO:0000256" key="6">
    <source>
        <dbReference type="SAM" id="Phobius"/>
    </source>
</evidence>
<dbReference type="InterPro" id="IPR000620">
    <property type="entry name" value="EamA_dom"/>
</dbReference>
<evidence type="ECO:0000313" key="9">
    <source>
        <dbReference type="Proteomes" id="UP000235616"/>
    </source>
</evidence>
<sequence length="363" mass="37841">MSRESTGASVSWRLVHCVSHASITPLCNIRIRAIEIAHYRNNGALITIEGITHEGQTVTATTTRNTTNTSWSTHRGWVALAVGYQWFYNGANFLAFKIAGNALHPLMVATLRFSLAALVVLPFALRRWRHSPASVPELGGAALIGVTMLVASQALAIWGTHFLPAGVAAVFGSSAPLFLALFAWAVLRQPMTGRQIAGVAVGMAGLVLMGWTSATGGDFRPVGVVLTLIGTASWAAGSLLAPRLALPRDPLISLATQLTAAGAVLGSIVAVSGIAATTRPASVAPSAWAALAFLVVASTLIGYAVFLTLNAHVSTTLANTFNYAAPVIALFLSALLLHEPLTLVKLISGGIALVGVALMIDRK</sequence>
<evidence type="ECO:0000259" key="7">
    <source>
        <dbReference type="Pfam" id="PF00892"/>
    </source>
</evidence>
<keyword evidence="4 6" id="KW-1133">Transmembrane helix</keyword>
<comment type="subcellular location">
    <subcellularLocation>
        <location evidence="1">Membrane</location>
        <topology evidence="1">Multi-pass membrane protein</topology>
    </subcellularLocation>
</comment>
<accession>A0A2N7VEY5</accession>
<evidence type="ECO:0000313" key="8">
    <source>
        <dbReference type="EMBL" id="PMS15729.1"/>
    </source>
</evidence>
<feature type="transmembrane region" description="Helical" evidence="6">
    <location>
        <begin position="102"/>
        <end position="125"/>
    </location>
</feature>
<organism evidence="8 9">
    <name type="scientific">Trinickia dabaoshanensis</name>
    <dbReference type="NCBI Taxonomy" id="564714"/>
    <lineage>
        <taxon>Bacteria</taxon>
        <taxon>Pseudomonadati</taxon>
        <taxon>Pseudomonadota</taxon>
        <taxon>Betaproteobacteria</taxon>
        <taxon>Burkholderiales</taxon>
        <taxon>Burkholderiaceae</taxon>
        <taxon>Trinickia</taxon>
    </lineage>
</organism>
<comment type="similarity">
    <text evidence="2">Belongs to the EamA transporter family.</text>
</comment>
<feature type="transmembrane region" description="Helical" evidence="6">
    <location>
        <begin position="343"/>
        <end position="360"/>
    </location>
</feature>
<evidence type="ECO:0000256" key="1">
    <source>
        <dbReference type="ARBA" id="ARBA00004141"/>
    </source>
</evidence>
<comment type="caution">
    <text evidence="8">The sequence shown here is derived from an EMBL/GenBank/DDBJ whole genome shotgun (WGS) entry which is preliminary data.</text>
</comment>
<evidence type="ECO:0000256" key="4">
    <source>
        <dbReference type="ARBA" id="ARBA00022989"/>
    </source>
</evidence>
<evidence type="ECO:0000256" key="5">
    <source>
        <dbReference type="ARBA" id="ARBA00023136"/>
    </source>
</evidence>
<proteinExistence type="inferred from homology"/>
<feature type="domain" description="EamA" evidence="7">
    <location>
        <begin position="90"/>
        <end position="209"/>
    </location>
</feature>
<dbReference type="PANTHER" id="PTHR32322:SF2">
    <property type="entry name" value="EAMA DOMAIN-CONTAINING PROTEIN"/>
    <property type="match status" value="1"/>
</dbReference>
<keyword evidence="5 6" id="KW-0472">Membrane</keyword>
<protein>
    <recommendedName>
        <fullName evidence="7">EamA domain-containing protein</fullName>
    </recommendedName>
</protein>
<feature type="transmembrane region" description="Helical" evidence="6">
    <location>
        <begin position="287"/>
        <end position="309"/>
    </location>
</feature>
<keyword evidence="9" id="KW-1185">Reference proteome</keyword>
<dbReference type="SUPFAM" id="SSF103481">
    <property type="entry name" value="Multidrug resistance efflux transporter EmrE"/>
    <property type="match status" value="2"/>
</dbReference>
<feature type="transmembrane region" description="Helical" evidence="6">
    <location>
        <begin position="77"/>
        <end position="96"/>
    </location>
</feature>
<feature type="transmembrane region" description="Helical" evidence="6">
    <location>
        <begin position="222"/>
        <end position="242"/>
    </location>
</feature>
<evidence type="ECO:0000256" key="3">
    <source>
        <dbReference type="ARBA" id="ARBA00022692"/>
    </source>
</evidence>
<feature type="transmembrane region" description="Helical" evidence="6">
    <location>
        <begin position="321"/>
        <end position="337"/>
    </location>
</feature>
<reference evidence="8 9" key="1">
    <citation type="submission" date="2018-01" db="EMBL/GenBank/DDBJ databases">
        <title>Whole genome analyses suggest that Burkholderia sensu lato contains two further novel genera in the rhizoxinica-symbiotica group Mycetohabitans gen. nov., and Trinickia gen. nov.: implications for the evolution of diazotrophy and nodulation in the Burkholderiaceae.</title>
        <authorList>
            <person name="Estrada-de los Santos P."/>
            <person name="Palmer M."/>
            <person name="Chavez-Ramirez B."/>
            <person name="Beukes C."/>
            <person name="Steenkamp E.T."/>
            <person name="Hirsch A.M."/>
            <person name="Manyaka P."/>
            <person name="Maluk M."/>
            <person name="Lafos M."/>
            <person name="Crook M."/>
            <person name="Gross E."/>
            <person name="Simon M.F."/>
            <person name="Bueno dos Reis Junior F."/>
            <person name="Poole P.S."/>
            <person name="Venter S.N."/>
            <person name="James E.K."/>
        </authorList>
    </citation>
    <scope>NUCLEOTIDE SEQUENCE [LARGE SCALE GENOMIC DNA]</scope>
    <source>
        <strain evidence="8 9">GIMN1.004</strain>
    </source>
</reference>
<dbReference type="EMBL" id="PNYA01000029">
    <property type="protein sequence ID" value="PMS15729.1"/>
    <property type="molecule type" value="Genomic_DNA"/>
</dbReference>
<feature type="domain" description="EamA" evidence="7">
    <location>
        <begin position="223"/>
        <end position="360"/>
    </location>
</feature>
<dbReference type="InterPro" id="IPR037185">
    <property type="entry name" value="EmrE-like"/>
</dbReference>
<gene>
    <name evidence="8" type="ORF">C0Z18_26245</name>
</gene>
<feature type="transmembrane region" description="Helical" evidence="6">
    <location>
        <begin position="196"/>
        <end position="216"/>
    </location>
</feature>
<feature type="transmembrane region" description="Helical" evidence="6">
    <location>
        <begin position="137"/>
        <end position="159"/>
    </location>
</feature>